<evidence type="ECO:0000313" key="3">
    <source>
        <dbReference type="Proteomes" id="UP000050277"/>
    </source>
</evidence>
<dbReference type="EMBL" id="LGKP01000011">
    <property type="protein sequence ID" value="KPL90646.1"/>
    <property type="molecule type" value="Genomic_DNA"/>
</dbReference>
<dbReference type="AlphaFoldDB" id="A0A0P6YBI9"/>
<dbReference type="STRING" id="70996.SE18_06165"/>
<dbReference type="InterPro" id="IPR041698">
    <property type="entry name" value="Methyltransf_25"/>
</dbReference>
<dbReference type="Pfam" id="PF13649">
    <property type="entry name" value="Methyltransf_25"/>
    <property type="match status" value="1"/>
</dbReference>
<comment type="caution">
    <text evidence="2">The sequence shown here is derived from an EMBL/GenBank/DDBJ whole genome shotgun (WGS) entry which is preliminary data.</text>
</comment>
<evidence type="ECO:0000259" key="1">
    <source>
        <dbReference type="Pfam" id="PF13649"/>
    </source>
</evidence>
<accession>A0A0P6YBI9</accession>
<dbReference type="Gene3D" id="3.40.50.150">
    <property type="entry name" value="Vaccinia Virus protein VP39"/>
    <property type="match status" value="1"/>
</dbReference>
<reference evidence="2 3" key="1">
    <citation type="submission" date="2015-07" db="EMBL/GenBank/DDBJ databases">
        <title>Whole genome sequence of Herpetosiphon geysericola DSM 7119.</title>
        <authorList>
            <person name="Hemp J."/>
            <person name="Ward L.M."/>
            <person name="Pace L.A."/>
            <person name="Fischer W.W."/>
        </authorList>
    </citation>
    <scope>NUCLEOTIDE SEQUENCE [LARGE SCALE GENOMIC DNA]</scope>
    <source>
        <strain evidence="2 3">DSM 7119</strain>
    </source>
</reference>
<dbReference type="InterPro" id="IPR050723">
    <property type="entry name" value="CFA/CMAS"/>
</dbReference>
<dbReference type="Proteomes" id="UP000050277">
    <property type="component" value="Unassembled WGS sequence"/>
</dbReference>
<protein>
    <recommendedName>
        <fullName evidence="1">Methyltransferase domain-containing protein</fullName>
    </recommendedName>
</protein>
<feature type="domain" description="Methyltransferase" evidence="1">
    <location>
        <begin position="49"/>
        <end position="145"/>
    </location>
</feature>
<gene>
    <name evidence="2" type="ORF">SE18_06165</name>
</gene>
<name>A0A0P6YBI9_9CHLR</name>
<keyword evidence="3" id="KW-1185">Reference proteome</keyword>
<sequence length="254" mass="28806">MNNNDWYRYFAPRQFATLSSERQQADYAAAQYDLDFVLGQIGLEPNASILEIGCGWGRHSVALAERGFEHVVSIDIAPELLQAAQAFALQRGQTCQFRQQDFIEINDQPFDAIFSLYDRSCCGYPSEAADAQSLQHLANLLQPNGWLIFGINDWPFALPEASQRWAETEQGLELYEVIPNRSAMTCTDRLTMLNAGQRTSYELTRRHYYLPELQRLLGNAGLRLVSAWHRLDQNRAYGDGSNGLFIFAQRANNG</sequence>
<dbReference type="PANTHER" id="PTHR43667:SF2">
    <property type="entry name" value="FATTY ACID C-METHYL TRANSFERASE"/>
    <property type="match status" value="1"/>
</dbReference>
<dbReference type="CDD" id="cd02440">
    <property type="entry name" value="AdoMet_MTases"/>
    <property type="match status" value="1"/>
</dbReference>
<organism evidence="2 3">
    <name type="scientific">Herpetosiphon geysericola</name>
    <dbReference type="NCBI Taxonomy" id="70996"/>
    <lineage>
        <taxon>Bacteria</taxon>
        <taxon>Bacillati</taxon>
        <taxon>Chloroflexota</taxon>
        <taxon>Chloroflexia</taxon>
        <taxon>Herpetosiphonales</taxon>
        <taxon>Herpetosiphonaceae</taxon>
        <taxon>Herpetosiphon</taxon>
    </lineage>
</organism>
<proteinExistence type="predicted"/>
<dbReference type="RefSeq" id="WP_054533555.1">
    <property type="nucleotide sequence ID" value="NZ_LGKP01000011.1"/>
</dbReference>
<evidence type="ECO:0000313" key="2">
    <source>
        <dbReference type="EMBL" id="KPL90646.1"/>
    </source>
</evidence>
<dbReference type="PANTHER" id="PTHR43667">
    <property type="entry name" value="CYCLOPROPANE-FATTY-ACYL-PHOSPHOLIPID SYNTHASE"/>
    <property type="match status" value="1"/>
</dbReference>
<dbReference type="SUPFAM" id="SSF53335">
    <property type="entry name" value="S-adenosyl-L-methionine-dependent methyltransferases"/>
    <property type="match status" value="1"/>
</dbReference>
<dbReference type="OrthoDB" id="9811589at2"/>
<dbReference type="InterPro" id="IPR029063">
    <property type="entry name" value="SAM-dependent_MTases_sf"/>
</dbReference>